<reference evidence="2" key="1">
    <citation type="journal article" date="2021" name="PLoS Biol.">
        <title>Systematic exploration of Escherichia coli phage-host interactions with the BASEL phage collection.</title>
        <authorList>
            <person name="Maffei E."/>
            <person name="Shaidullina A."/>
            <person name="Burkolter M."/>
            <person name="Heyer Y."/>
            <person name="Estermann F."/>
            <person name="Druelle V."/>
            <person name="Sauer P."/>
            <person name="Willi L."/>
            <person name="Michaelis S."/>
            <person name="Hilbi H."/>
            <person name="Thaler D.S."/>
            <person name="Harms A."/>
        </authorList>
    </citation>
    <scope>NUCLEOTIDE SEQUENCE [LARGE SCALE GENOMIC DNA]</scope>
    <source>
        <strain evidence="2">Bas56</strain>
    </source>
</reference>
<dbReference type="EMBL" id="MZ501048">
    <property type="protein sequence ID" value="QXV75649.1"/>
    <property type="molecule type" value="Genomic_DNA"/>
</dbReference>
<sequence>MGTKSIFRFQKWIFKISIWEYFMGYCFIGNCYGG</sequence>
<dbReference type="Proteomes" id="UP000828238">
    <property type="component" value="Segment"/>
</dbReference>
<protein>
    <submittedName>
        <fullName evidence="1">Uncharacterized protein</fullName>
    </submittedName>
</protein>
<organism evidence="1 2">
    <name type="scientific">Escherichia phage AlexBoehm</name>
    <dbReference type="NCBI Taxonomy" id="2852028"/>
    <lineage>
        <taxon>Viruses</taxon>
        <taxon>Duplodnaviria</taxon>
        <taxon>Heunggongvirae</taxon>
        <taxon>Uroviricota</taxon>
        <taxon>Caudoviricetes</taxon>
        <taxon>Vequintavirinae</taxon>
        <taxon>Vequintavirus</taxon>
        <taxon>Vequintavirus alexboehm</taxon>
    </lineage>
</organism>
<evidence type="ECO:0000313" key="1">
    <source>
        <dbReference type="EMBL" id="QXV75649.1"/>
    </source>
</evidence>
<gene>
    <name evidence="1" type="ORF">bas56_0098</name>
</gene>
<name>A0AAE7VNR4_9CAUD</name>
<evidence type="ECO:0000313" key="2">
    <source>
        <dbReference type="Proteomes" id="UP000828238"/>
    </source>
</evidence>
<keyword evidence="2" id="KW-1185">Reference proteome</keyword>
<proteinExistence type="predicted"/>
<accession>A0AAE7VNR4</accession>